<accession>A0AAD8BPL0</accession>
<feature type="compositionally biased region" description="Basic and acidic residues" evidence="1">
    <location>
        <begin position="488"/>
        <end position="502"/>
    </location>
</feature>
<comment type="caution">
    <text evidence="2">The sequence shown here is derived from an EMBL/GenBank/DDBJ whole genome shotgun (WGS) entry which is preliminary data.</text>
</comment>
<feature type="region of interest" description="Disordered" evidence="1">
    <location>
        <begin position="98"/>
        <end position="652"/>
    </location>
</feature>
<dbReference type="Proteomes" id="UP001233172">
    <property type="component" value="Unassembled WGS sequence"/>
</dbReference>
<evidence type="ECO:0000313" key="2">
    <source>
        <dbReference type="EMBL" id="KAK0057893.1"/>
    </source>
</evidence>
<feature type="region of interest" description="Disordered" evidence="1">
    <location>
        <begin position="773"/>
        <end position="805"/>
    </location>
</feature>
<gene>
    <name evidence="2" type="ORF">Bpfe_012546</name>
</gene>
<feature type="compositionally biased region" description="Basic and acidic residues" evidence="1">
    <location>
        <begin position="637"/>
        <end position="652"/>
    </location>
</feature>
<feature type="compositionally biased region" description="Basic and acidic residues" evidence="1">
    <location>
        <begin position="421"/>
        <end position="456"/>
    </location>
</feature>
<feature type="compositionally biased region" description="Basic and acidic residues" evidence="1">
    <location>
        <begin position="244"/>
        <end position="255"/>
    </location>
</feature>
<dbReference type="PANTHER" id="PTHR14739:SF9">
    <property type="entry name" value="MICROTUBULE-ASSOCIATED PROTEIN 9"/>
    <property type="match status" value="1"/>
</dbReference>
<feature type="compositionally biased region" description="Basic and acidic residues" evidence="1">
    <location>
        <begin position="265"/>
        <end position="403"/>
    </location>
</feature>
<protein>
    <submittedName>
        <fullName evidence="2">Serine arginine repetitive matrix protein 1</fullName>
    </submittedName>
</protein>
<dbReference type="GO" id="GO:0000235">
    <property type="term" value="C:astral microtubule"/>
    <property type="evidence" value="ECO:0007669"/>
    <property type="project" value="TreeGrafter"/>
</dbReference>
<feature type="region of interest" description="Disordered" evidence="1">
    <location>
        <begin position="821"/>
        <end position="897"/>
    </location>
</feature>
<feature type="region of interest" description="Disordered" evidence="1">
    <location>
        <begin position="1"/>
        <end position="85"/>
    </location>
</feature>
<feature type="compositionally biased region" description="Polar residues" evidence="1">
    <location>
        <begin position="144"/>
        <end position="153"/>
    </location>
</feature>
<reference evidence="2" key="1">
    <citation type="journal article" date="2023" name="PLoS Negl. Trop. Dis.">
        <title>A genome sequence for Biomphalaria pfeifferi, the major vector snail for the human-infecting parasite Schistosoma mansoni.</title>
        <authorList>
            <person name="Bu L."/>
            <person name="Lu L."/>
            <person name="Laidemitt M.R."/>
            <person name="Zhang S.M."/>
            <person name="Mutuku M."/>
            <person name="Mkoji G."/>
            <person name="Steinauer M."/>
            <person name="Loker E.S."/>
        </authorList>
    </citation>
    <scope>NUCLEOTIDE SEQUENCE</scope>
    <source>
        <strain evidence="2">KasaAsao</strain>
    </source>
</reference>
<keyword evidence="3" id="KW-1185">Reference proteome</keyword>
<dbReference type="InterPro" id="IPR026106">
    <property type="entry name" value="MAP9"/>
</dbReference>
<dbReference type="GO" id="GO:0008017">
    <property type="term" value="F:microtubule binding"/>
    <property type="evidence" value="ECO:0007669"/>
    <property type="project" value="TreeGrafter"/>
</dbReference>
<proteinExistence type="predicted"/>
<dbReference type="EMBL" id="JASAOG010000051">
    <property type="protein sequence ID" value="KAK0057893.1"/>
    <property type="molecule type" value="Genomic_DNA"/>
</dbReference>
<feature type="region of interest" description="Disordered" evidence="1">
    <location>
        <begin position="732"/>
        <end position="761"/>
    </location>
</feature>
<dbReference type="GO" id="GO:1902412">
    <property type="term" value="P:regulation of mitotic cytokinesis"/>
    <property type="evidence" value="ECO:0007669"/>
    <property type="project" value="TreeGrafter"/>
</dbReference>
<feature type="compositionally biased region" description="Basic and acidic residues" evidence="1">
    <location>
        <begin position="732"/>
        <end position="760"/>
    </location>
</feature>
<feature type="compositionally biased region" description="Basic and acidic residues" evidence="1">
    <location>
        <begin position="166"/>
        <end position="186"/>
    </location>
</feature>
<feature type="compositionally biased region" description="Basic and acidic residues" evidence="1">
    <location>
        <begin position="53"/>
        <end position="75"/>
    </location>
</feature>
<reference evidence="2" key="2">
    <citation type="submission" date="2023-04" db="EMBL/GenBank/DDBJ databases">
        <authorList>
            <person name="Bu L."/>
            <person name="Lu L."/>
            <person name="Laidemitt M.R."/>
            <person name="Zhang S.M."/>
            <person name="Mutuku M."/>
            <person name="Mkoji G."/>
            <person name="Steinauer M."/>
            <person name="Loker E.S."/>
        </authorList>
    </citation>
    <scope>NUCLEOTIDE SEQUENCE</scope>
    <source>
        <strain evidence="2">KasaAsao</strain>
        <tissue evidence="2">Whole Snail</tissue>
    </source>
</reference>
<name>A0AAD8BPL0_BIOPF</name>
<dbReference type="GO" id="GO:0090307">
    <property type="term" value="P:mitotic spindle assembly"/>
    <property type="evidence" value="ECO:0007669"/>
    <property type="project" value="TreeGrafter"/>
</dbReference>
<evidence type="ECO:0000313" key="3">
    <source>
        <dbReference type="Proteomes" id="UP001233172"/>
    </source>
</evidence>
<feature type="compositionally biased region" description="Polar residues" evidence="1">
    <location>
        <begin position="601"/>
        <end position="621"/>
    </location>
</feature>
<feature type="compositionally biased region" description="Polar residues" evidence="1">
    <location>
        <begin position="562"/>
        <end position="592"/>
    </location>
</feature>
<feature type="region of interest" description="Disordered" evidence="1">
    <location>
        <begin position="668"/>
        <end position="708"/>
    </location>
</feature>
<dbReference type="GO" id="GO:0000281">
    <property type="term" value="P:mitotic cytokinesis"/>
    <property type="evidence" value="ECO:0007669"/>
    <property type="project" value="InterPro"/>
</dbReference>
<evidence type="ECO:0000256" key="1">
    <source>
        <dbReference type="SAM" id="MobiDB-lite"/>
    </source>
</evidence>
<sequence length="941" mass="109993">MDDLEADDIPRPRRQRPKDSFQSELQGKLRERRKLGLTAEITDSDEDGFNTYKEYHSKSIKEQRPSSAKRRETHSPDLSAAFGTTTMRTRDLKKLLNHDNYEDDDDEEVANTFEKSKSAGLWQAPGVKAPSPKQESKFLKQNAKKTSNTSTLDSLIGRKTPTYENLTKEEIIFGRKTPTEGKRSPHDWPQGDINWQPPNYRSALQSSPTEVNRGSRGVTPADSLLESISESPRDKMTPRLLRGQKSDLSPRDSLKHGSKPVPQARSKDQSRISPTYRKESDKYERDKDGREKRSPTPFEYEKKRSTPTFENEKKRATPTFENEKKRGTPTFEIEKKRSTPTFENEKKRSTPTFENEKKRATPTFEIEKKRSTPTFDNEKKRSTPTFDNEKKRSTPTFENEKKRSTPTFENDKKRRTPTFESEIKKSTPSYEFERDHKRNSSSDLFGHSRAESKQELDSYIFNDKGRKNDKLLQSSEKQRYNRSPSPELKQEYRSKSKEKTLDKLTGNKVTFEGRKEKTGILGRKSPLQKSFEDEEEKSQSKGTPNVMDLLRDKPKPKMRNGKVNSGGSKEGINSLQNSDGRKSPSSVSIKTQDSFRKSSSEHSLQAETIYQQQRPEDTSSLCEELPPDPNRKLGQSKTEKDNTGTERSKNDSFIESIAIAQTMTYIGQGKTTKRVRPVTAQAKVQHRPKPRYGLLPGQTEPLTERQFNSTGDIREAIYDEWYKEHLKAAKEKRKIEEQKKKEEQEKKKKEDEQKKLEAEASFKSWSKTKTEILLTEKEKKEAEEKKKREKEEREKEEKKQESLKSFESWKNKKEMLIKKQQRIEAEKKRKNEEELKAKLENEKREKLTAHSGWEKKKKEEELKRLKENSSWKKSEEQRRQEEREALRKKEEEANEKYSRWLEEKEKQVKKEKLKAKQRHLSEEDDFKPAWFPASRTIPFGR</sequence>
<feature type="compositionally biased region" description="Polar residues" evidence="1">
    <location>
        <begin position="196"/>
        <end position="212"/>
    </location>
</feature>
<dbReference type="AlphaFoldDB" id="A0AAD8BPL0"/>
<organism evidence="2 3">
    <name type="scientific">Biomphalaria pfeifferi</name>
    <name type="common">Bloodfluke planorb</name>
    <name type="synonym">Freshwater snail</name>
    <dbReference type="NCBI Taxonomy" id="112525"/>
    <lineage>
        <taxon>Eukaryota</taxon>
        <taxon>Metazoa</taxon>
        <taxon>Spiralia</taxon>
        <taxon>Lophotrochozoa</taxon>
        <taxon>Mollusca</taxon>
        <taxon>Gastropoda</taxon>
        <taxon>Heterobranchia</taxon>
        <taxon>Euthyneura</taxon>
        <taxon>Panpulmonata</taxon>
        <taxon>Hygrophila</taxon>
        <taxon>Lymnaeoidea</taxon>
        <taxon>Planorbidae</taxon>
        <taxon>Biomphalaria</taxon>
    </lineage>
</organism>
<dbReference type="PANTHER" id="PTHR14739">
    <property type="entry name" value="MICROTUBULE-ASSOCIATED PROTEIN 9"/>
    <property type="match status" value="1"/>
</dbReference>